<organism evidence="2">
    <name type="scientific">Guillardia theta (strain CCMP2712)</name>
    <name type="common">Cryptophyte</name>
    <dbReference type="NCBI Taxonomy" id="905079"/>
    <lineage>
        <taxon>Eukaryota</taxon>
        <taxon>Cryptophyceae</taxon>
        <taxon>Pyrenomonadales</taxon>
        <taxon>Geminigeraceae</taxon>
        <taxon>Guillardia</taxon>
    </lineage>
</organism>
<name>L1I9Y5_GUITC</name>
<dbReference type="HOGENOM" id="CLU_1280688_0_0_1"/>
<reference evidence="4" key="2">
    <citation type="submission" date="2012-11" db="EMBL/GenBank/DDBJ databases">
        <authorList>
            <person name="Kuo A."/>
            <person name="Curtis B.A."/>
            <person name="Tanifuji G."/>
            <person name="Burki F."/>
            <person name="Gruber A."/>
            <person name="Irimia M."/>
            <person name="Maruyama S."/>
            <person name="Arias M.C."/>
            <person name="Ball S.G."/>
            <person name="Gile G.H."/>
            <person name="Hirakawa Y."/>
            <person name="Hopkins J.F."/>
            <person name="Rensing S.A."/>
            <person name="Schmutz J."/>
            <person name="Symeonidi A."/>
            <person name="Elias M."/>
            <person name="Eveleigh R.J."/>
            <person name="Herman E.K."/>
            <person name="Klute M.J."/>
            <person name="Nakayama T."/>
            <person name="Obornik M."/>
            <person name="Reyes-Prieto A."/>
            <person name="Armbrust E.V."/>
            <person name="Aves S.J."/>
            <person name="Beiko R.G."/>
            <person name="Coutinho P."/>
            <person name="Dacks J.B."/>
            <person name="Durnford D.G."/>
            <person name="Fast N.M."/>
            <person name="Green B.R."/>
            <person name="Grisdale C."/>
            <person name="Hempe F."/>
            <person name="Henrissat B."/>
            <person name="Hoppner M.P."/>
            <person name="Ishida K.-I."/>
            <person name="Kim E."/>
            <person name="Koreny L."/>
            <person name="Kroth P.G."/>
            <person name="Liu Y."/>
            <person name="Malik S.-B."/>
            <person name="Maier U.G."/>
            <person name="McRose D."/>
            <person name="Mock T."/>
            <person name="Neilson J.A."/>
            <person name="Onodera N.T."/>
            <person name="Poole A.M."/>
            <person name="Pritham E.J."/>
            <person name="Richards T.A."/>
            <person name="Rocap G."/>
            <person name="Roy S.W."/>
            <person name="Sarai C."/>
            <person name="Schaack S."/>
            <person name="Shirato S."/>
            <person name="Slamovits C.H."/>
            <person name="Spencer D.F."/>
            <person name="Suzuki S."/>
            <person name="Worden A.Z."/>
            <person name="Zauner S."/>
            <person name="Barry K."/>
            <person name="Bell C."/>
            <person name="Bharti A.K."/>
            <person name="Crow J.A."/>
            <person name="Grimwood J."/>
            <person name="Kramer R."/>
            <person name="Lindquist E."/>
            <person name="Lucas S."/>
            <person name="Salamov A."/>
            <person name="McFadden G.I."/>
            <person name="Lane C.E."/>
            <person name="Keeling P.J."/>
            <person name="Gray M.W."/>
            <person name="Grigoriev I.V."/>
            <person name="Archibald J.M."/>
        </authorList>
    </citation>
    <scope>NUCLEOTIDE SEQUENCE</scope>
    <source>
        <strain evidence="4">CCMP2712</strain>
    </source>
</reference>
<dbReference type="GeneID" id="17289443"/>
<dbReference type="InterPro" id="IPR009091">
    <property type="entry name" value="RCC1/BLIP-II"/>
</dbReference>
<keyword evidence="4" id="KW-1185">Reference proteome</keyword>
<dbReference type="Pfam" id="PF13540">
    <property type="entry name" value="RCC1_2"/>
    <property type="match status" value="1"/>
</dbReference>
<reference evidence="2 4" key="1">
    <citation type="journal article" date="2012" name="Nature">
        <title>Algal genomes reveal evolutionary mosaicism and the fate of nucleomorphs.</title>
        <authorList>
            <consortium name="DOE Joint Genome Institute"/>
            <person name="Curtis B.A."/>
            <person name="Tanifuji G."/>
            <person name="Burki F."/>
            <person name="Gruber A."/>
            <person name="Irimia M."/>
            <person name="Maruyama S."/>
            <person name="Arias M.C."/>
            <person name="Ball S.G."/>
            <person name="Gile G.H."/>
            <person name="Hirakawa Y."/>
            <person name="Hopkins J.F."/>
            <person name="Kuo A."/>
            <person name="Rensing S.A."/>
            <person name="Schmutz J."/>
            <person name="Symeonidi A."/>
            <person name="Elias M."/>
            <person name="Eveleigh R.J."/>
            <person name="Herman E.K."/>
            <person name="Klute M.J."/>
            <person name="Nakayama T."/>
            <person name="Obornik M."/>
            <person name="Reyes-Prieto A."/>
            <person name="Armbrust E.V."/>
            <person name="Aves S.J."/>
            <person name="Beiko R.G."/>
            <person name="Coutinho P."/>
            <person name="Dacks J.B."/>
            <person name="Durnford D.G."/>
            <person name="Fast N.M."/>
            <person name="Green B.R."/>
            <person name="Grisdale C.J."/>
            <person name="Hempel F."/>
            <person name="Henrissat B."/>
            <person name="Hoppner M.P."/>
            <person name="Ishida K."/>
            <person name="Kim E."/>
            <person name="Koreny L."/>
            <person name="Kroth P.G."/>
            <person name="Liu Y."/>
            <person name="Malik S.B."/>
            <person name="Maier U.G."/>
            <person name="McRose D."/>
            <person name="Mock T."/>
            <person name="Neilson J.A."/>
            <person name="Onodera N.T."/>
            <person name="Poole A.M."/>
            <person name="Pritham E.J."/>
            <person name="Richards T.A."/>
            <person name="Rocap G."/>
            <person name="Roy S.W."/>
            <person name="Sarai C."/>
            <person name="Schaack S."/>
            <person name="Shirato S."/>
            <person name="Slamovits C.H."/>
            <person name="Spencer D.F."/>
            <person name="Suzuki S."/>
            <person name="Worden A.Z."/>
            <person name="Zauner S."/>
            <person name="Barry K."/>
            <person name="Bell C."/>
            <person name="Bharti A.K."/>
            <person name="Crow J.A."/>
            <person name="Grimwood J."/>
            <person name="Kramer R."/>
            <person name="Lindquist E."/>
            <person name="Lucas S."/>
            <person name="Salamov A."/>
            <person name="McFadden G.I."/>
            <person name="Lane C.E."/>
            <person name="Keeling P.J."/>
            <person name="Gray M.W."/>
            <person name="Grigoriev I.V."/>
            <person name="Archibald J.M."/>
        </authorList>
    </citation>
    <scope>NUCLEOTIDE SEQUENCE</scope>
    <source>
        <strain evidence="2 4">CCMP2712</strain>
    </source>
</reference>
<dbReference type="AlphaFoldDB" id="L1I9Y5"/>
<evidence type="ECO:0000256" key="1">
    <source>
        <dbReference type="SAM" id="SignalP"/>
    </source>
</evidence>
<keyword evidence="1" id="KW-0732">Signal</keyword>
<feature type="chain" id="PRO_5008769786" description="CBM1 domain-containing protein" evidence="1">
    <location>
        <begin position="19"/>
        <end position="216"/>
    </location>
</feature>
<proteinExistence type="predicted"/>
<dbReference type="Gene3D" id="2.130.10.30">
    <property type="entry name" value="Regulator of chromosome condensation 1/beta-lactamase-inhibitor protein II"/>
    <property type="match status" value="1"/>
</dbReference>
<dbReference type="PaxDb" id="55529-EKX32709"/>
<evidence type="ECO:0008006" key="5">
    <source>
        <dbReference type="Google" id="ProtNLM"/>
    </source>
</evidence>
<dbReference type="EnsemblProtists" id="EKX32709">
    <property type="protein sequence ID" value="EKX32709"/>
    <property type="gene ID" value="GUITHDRAFT_156257"/>
</dbReference>
<dbReference type="KEGG" id="gtt:GUITHDRAFT_156257"/>
<evidence type="ECO:0000313" key="3">
    <source>
        <dbReference type="EnsemblProtists" id="EKX32709"/>
    </source>
</evidence>
<dbReference type="STRING" id="905079.L1I9Y5"/>
<gene>
    <name evidence="2" type="ORF">GUITHDRAFT_156257</name>
</gene>
<dbReference type="RefSeq" id="XP_005819689.1">
    <property type="nucleotide sequence ID" value="XM_005819632.1"/>
</dbReference>
<feature type="non-terminal residue" evidence="2">
    <location>
        <position position="216"/>
    </location>
</feature>
<protein>
    <recommendedName>
        <fullName evidence="5">CBM1 domain-containing protein</fullName>
    </recommendedName>
</protein>
<evidence type="ECO:0000313" key="4">
    <source>
        <dbReference type="Proteomes" id="UP000011087"/>
    </source>
</evidence>
<dbReference type="SUPFAM" id="SSF50985">
    <property type="entry name" value="RCC1/BLIP-II"/>
    <property type="match status" value="1"/>
</dbReference>
<dbReference type="Proteomes" id="UP000011087">
    <property type="component" value="Unassembled WGS sequence"/>
</dbReference>
<evidence type="ECO:0000313" key="2">
    <source>
        <dbReference type="EMBL" id="EKX32709.1"/>
    </source>
</evidence>
<sequence length="216" mass="23182">MKTLRFLLLLGSLPLSCPLLYKTNYCSSDQQPTSSLLAAGYFHTCATSSNSTAPTSGQRPIACWGWQEFGQCLTPAGLSDVVLVAAGARHSCAANKEETAKCWGSNVYGQLDLPKPVKSKACVYCKLGEFDSDPLSKNYRYCVVKTPTGSDVYPPLCFFDCILSDSPGLIQSYTPTNVSSTSLTGLRFRLDGQFMCLPLAISAGCHHTCVLYGSAG</sequence>
<dbReference type="EMBL" id="JH993175">
    <property type="protein sequence ID" value="EKX32709.1"/>
    <property type="molecule type" value="Genomic_DNA"/>
</dbReference>
<accession>L1I9Y5</accession>
<reference evidence="3" key="3">
    <citation type="submission" date="2015-06" db="UniProtKB">
        <authorList>
            <consortium name="EnsemblProtists"/>
        </authorList>
    </citation>
    <scope>IDENTIFICATION</scope>
</reference>
<feature type="signal peptide" evidence="1">
    <location>
        <begin position="1"/>
        <end position="18"/>
    </location>
</feature>